<evidence type="ECO:0000256" key="3">
    <source>
        <dbReference type="ARBA" id="ARBA00022538"/>
    </source>
</evidence>
<organism evidence="9">
    <name type="scientific">Flexilinea flocculi</name>
    <dbReference type="NCBI Taxonomy" id="1678840"/>
    <lineage>
        <taxon>Bacteria</taxon>
        <taxon>Bacillati</taxon>
        <taxon>Chloroflexota</taxon>
        <taxon>Anaerolineae</taxon>
        <taxon>Anaerolineales</taxon>
        <taxon>Anaerolineaceae</taxon>
        <taxon>Flexilinea</taxon>
    </lineage>
</organism>
<evidence type="ECO:0000256" key="1">
    <source>
        <dbReference type="ARBA" id="ARBA00017378"/>
    </source>
</evidence>
<dbReference type="PANTHER" id="PTHR43833">
    <property type="entry name" value="POTASSIUM CHANNEL PROTEIN 2-RELATED-RELATED"/>
    <property type="match status" value="1"/>
</dbReference>
<keyword evidence="3" id="KW-0633">Potassium transport</keyword>
<evidence type="ECO:0000313" key="9">
    <source>
        <dbReference type="EMBL" id="GAP41859.1"/>
    </source>
</evidence>
<dbReference type="PRINTS" id="PR00335">
    <property type="entry name" value="KUPTAKETRKA"/>
</dbReference>
<keyword evidence="5" id="KW-0520">NAD</keyword>
<keyword evidence="2" id="KW-0813">Transport</keyword>
<reference evidence="9" key="1">
    <citation type="journal article" date="2015" name="Genome Announc.">
        <title>Draft Genome Sequence of Anaerolineae Strain TC1, a Novel Isolate from a Methanogenic Wastewater Treatment System.</title>
        <authorList>
            <person name="Matsuura N."/>
            <person name="Tourlousse D.M."/>
            <person name="Sun L."/>
            <person name="Toyonaga M."/>
            <person name="Kuroda K."/>
            <person name="Ohashi A."/>
            <person name="Cruz R."/>
            <person name="Yamaguchi T."/>
            <person name="Sekiguchi Y."/>
        </authorList>
    </citation>
    <scope>NUCLEOTIDE SEQUENCE [LARGE SCALE GENOMIC DNA]</scope>
    <source>
        <strain evidence="9">TC1</strain>
    </source>
</reference>
<dbReference type="Proteomes" id="UP000053370">
    <property type="component" value="Unassembled WGS sequence"/>
</dbReference>
<protein>
    <recommendedName>
        <fullName evidence="1">Trk system potassium uptake protein TrkA</fullName>
    </recommendedName>
</protein>
<evidence type="ECO:0000256" key="4">
    <source>
        <dbReference type="ARBA" id="ARBA00022958"/>
    </source>
</evidence>
<name>A0A0S7BZI7_9CHLR</name>
<dbReference type="InterPro" id="IPR050721">
    <property type="entry name" value="Trk_Ktr_HKT_K-transport"/>
</dbReference>
<evidence type="ECO:0000313" key="10">
    <source>
        <dbReference type="Proteomes" id="UP000053370"/>
    </source>
</evidence>
<dbReference type="PANTHER" id="PTHR43833:SF5">
    <property type="entry name" value="TRK SYSTEM POTASSIUM UPTAKE PROTEIN TRKA"/>
    <property type="match status" value="1"/>
</dbReference>
<dbReference type="Pfam" id="PF02254">
    <property type="entry name" value="TrkA_N"/>
    <property type="match status" value="1"/>
</dbReference>
<dbReference type="InterPro" id="IPR006036">
    <property type="entry name" value="K_uptake_TrkA"/>
</dbReference>
<feature type="domain" description="RCK N-terminal" evidence="7">
    <location>
        <begin position="1"/>
        <end position="119"/>
    </location>
</feature>
<dbReference type="Pfam" id="PF02080">
    <property type="entry name" value="TrkA_C"/>
    <property type="match status" value="1"/>
</dbReference>
<keyword evidence="4" id="KW-0630">Potassium</keyword>
<evidence type="ECO:0000259" key="7">
    <source>
        <dbReference type="PROSITE" id="PS51201"/>
    </source>
</evidence>
<keyword evidence="6" id="KW-0406">Ion transport</keyword>
<dbReference type="InterPro" id="IPR006037">
    <property type="entry name" value="RCK_C"/>
</dbReference>
<dbReference type="AlphaFoldDB" id="A0A0S7BZI7"/>
<dbReference type="OrthoDB" id="9775180at2"/>
<dbReference type="PROSITE" id="PS51202">
    <property type="entry name" value="RCK_C"/>
    <property type="match status" value="1"/>
</dbReference>
<dbReference type="Gene3D" id="3.30.70.1450">
    <property type="entry name" value="Regulator of K+ conductance, C-terminal domain"/>
    <property type="match status" value="1"/>
</dbReference>
<evidence type="ECO:0000256" key="6">
    <source>
        <dbReference type="ARBA" id="ARBA00023065"/>
    </source>
</evidence>
<dbReference type="PROSITE" id="PS51201">
    <property type="entry name" value="RCK_N"/>
    <property type="match status" value="1"/>
</dbReference>
<dbReference type="GO" id="GO:0015079">
    <property type="term" value="F:potassium ion transmembrane transporter activity"/>
    <property type="evidence" value="ECO:0007669"/>
    <property type="project" value="InterPro"/>
</dbReference>
<evidence type="ECO:0000256" key="5">
    <source>
        <dbReference type="ARBA" id="ARBA00023027"/>
    </source>
</evidence>
<proteinExistence type="predicted"/>
<feature type="domain" description="RCK C-terminal" evidence="8">
    <location>
        <begin position="139"/>
        <end position="218"/>
    </location>
</feature>
<accession>A0A0S7BZI7</accession>
<dbReference type="InterPro" id="IPR036291">
    <property type="entry name" value="NAD(P)-bd_dom_sf"/>
</dbReference>
<dbReference type="Gene3D" id="3.40.50.720">
    <property type="entry name" value="NAD(P)-binding Rossmann-like Domain"/>
    <property type="match status" value="1"/>
</dbReference>
<evidence type="ECO:0000259" key="8">
    <source>
        <dbReference type="PROSITE" id="PS51202"/>
    </source>
</evidence>
<dbReference type="STRING" id="1678840.ATC1_131855"/>
<dbReference type="RefSeq" id="WP_062283896.1">
    <property type="nucleotide sequence ID" value="NZ_DF968181.1"/>
</dbReference>
<dbReference type="SUPFAM" id="SSF116726">
    <property type="entry name" value="TrkA C-terminal domain-like"/>
    <property type="match status" value="1"/>
</dbReference>
<keyword evidence="10" id="KW-1185">Reference proteome</keyword>
<dbReference type="EMBL" id="DF968181">
    <property type="protein sequence ID" value="GAP41859.1"/>
    <property type="molecule type" value="Genomic_DNA"/>
</dbReference>
<dbReference type="InterPro" id="IPR003148">
    <property type="entry name" value="RCK_N"/>
</dbReference>
<sequence length="229" mass="25394">MNILIASAGRTSSQLARVLISQKHNVSVVESRPEVLSLVHKELPTEIIYEGDFLDIPTLERAGIKDADVLVAGTDDDHLNLLLCYLAEERYQVPRKIARVNNPKHAWLFDSSFHVDYALNQVALLSMMIEEEISTGHMMVLLKLGKGNFSLVKEVVPANAPIIGKSLKDLGLRSVIAAIIRNDEVIPPHGDTVFMENDEVIALVDRESETHLAELFNSLSFIDSAKKDS</sequence>
<evidence type="ECO:0000256" key="2">
    <source>
        <dbReference type="ARBA" id="ARBA00022448"/>
    </source>
</evidence>
<dbReference type="SUPFAM" id="SSF51735">
    <property type="entry name" value="NAD(P)-binding Rossmann-fold domains"/>
    <property type="match status" value="1"/>
</dbReference>
<dbReference type="InterPro" id="IPR036721">
    <property type="entry name" value="RCK_C_sf"/>
</dbReference>
<gene>
    <name evidence="9" type="ORF">ATC1_131855</name>
</gene>
<dbReference type="GO" id="GO:0005886">
    <property type="term" value="C:plasma membrane"/>
    <property type="evidence" value="ECO:0007669"/>
    <property type="project" value="InterPro"/>
</dbReference>